<organism evidence="6 7">
    <name type="scientific">Rotaria sordida</name>
    <dbReference type="NCBI Taxonomy" id="392033"/>
    <lineage>
        <taxon>Eukaryota</taxon>
        <taxon>Metazoa</taxon>
        <taxon>Spiralia</taxon>
        <taxon>Gnathifera</taxon>
        <taxon>Rotifera</taxon>
        <taxon>Eurotatoria</taxon>
        <taxon>Bdelloidea</taxon>
        <taxon>Philodinida</taxon>
        <taxon>Philodinidae</taxon>
        <taxon>Rotaria</taxon>
    </lineage>
</organism>
<accession>A0A814JG86</accession>
<feature type="binding site" evidence="4">
    <location>
        <position position="121"/>
    </location>
    <ligand>
        <name>substrate</name>
    </ligand>
</feature>
<dbReference type="Gene3D" id="2.30.30.140">
    <property type="match status" value="1"/>
</dbReference>
<keyword evidence="2" id="KW-0456">Lyase</keyword>
<evidence type="ECO:0000313" key="7">
    <source>
        <dbReference type="Proteomes" id="UP000663882"/>
    </source>
</evidence>
<proteinExistence type="predicted"/>
<dbReference type="CDD" id="cd06661">
    <property type="entry name" value="GGCT_like"/>
    <property type="match status" value="1"/>
</dbReference>
<dbReference type="Proteomes" id="UP000663882">
    <property type="component" value="Unassembled WGS sequence"/>
</dbReference>
<comment type="caution">
    <text evidence="6">The sequence shown here is derived from an EMBL/GenBank/DDBJ whole genome shotgun (WGS) entry which is preliminary data.</text>
</comment>
<dbReference type="Pfam" id="PF00567">
    <property type="entry name" value="TUDOR"/>
    <property type="match status" value="1"/>
</dbReference>
<dbReference type="EMBL" id="CAJNOO010000810">
    <property type="protein sequence ID" value="CAF1038913.1"/>
    <property type="molecule type" value="Genomic_DNA"/>
</dbReference>
<evidence type="ECO:0000259" key="5">
    <source>
        <dbReference type="Pfam" id="PF00567"/>
    </source>
</evidence>
<protein>
    <recommendedName>
        <fullName evidence="1">gamma-glutamylcyclotransferase</fullName>
        <ecNumber evidence="1">4.3.2.9</ecNumber>
    </recommendedName>
</protein>
<dbReference type="InterPro" id="IPR002999">
    <property type="entry name" value="Tudor"/>
</dbReference>
<feature type="domain" description="Tudor" evidence="5">
    <location>
        <begin position="454"/>
        <end position="506"/>
    </location>
</feature>
<evidence type="ECO:0000256" key="3">
    <source>
        <dbReference type="PIRSR" id="PIRSR617939-1"/>
    </source>
</evidence>
<dbReference type="OrthoDB" id="2017317at2759"/>
<reference evidence="6" key="1">
    <citation type="submission" date="2021-02" db="EMBL/GenBank/DDBJ databases">
        <authorList>
            <person name="Nowell W R."/>
        </authorList>
    </citation>
    <scope>NUCLEOTIDE SEQUENCE</scope>
</reference>
<dbReference type="InterPro" id="IPR013024">
    <property type="entry name" value="GGCT-like"/>
</dbReference>
<dbReference type="Gene3D" id="3.10.490.10">
    <property type="entry name" value="Gamma-glutamyl cyclotransferase-like"/>
    <property type="match status" value="1"/>
</dbReference>
<sequence length="633" mass="74041">MHPDILTGRRKIRPVESIPGILEGWQLTFDLRGIPAVEPCFGNIKENPDSEIHGVLHKMTSKEFRHLMATEGGSGIDANGYIPKKVNVHAYDGRIIEAYVLVVRQTSPAILYHHAVPSHRYIGLLRNGATHYNIHPLYIEYLQSLPSIERNKPVMILVTIEILLLTTLLSPIWIPGIIYYVCTNQKAHARPFFFTLMMTNLWRIYRFFGRKRVIQPYYSASFPRGSTHFKANTETFRAEVQIDEQTLPDTVSDISSEPILSSTSPSLIKQRKINQILAEEAEEHLSRQPICCVQCRLSGISNGSLANVTTLASCHQLLNYHDYEMRILGSDLIILHHNNENINDQIINLLNQNNNMRKEEYLEDEFRHQTILNIGDEYWSVLASYRGDDNQNNDFYILMCDKTTNDVDKALASIDYHQYNVKEPRSIHPLCVKPRMMVIAPWKNEKGENEETIGYYRAWIRSIQGEICRIVFVDYGNECDIERSKLLACPSSVSCLPWLAIRVRFQQYLSHDEFKRFWYRTDSHWIKIKVLRIHNTHYTIQVFIDYTSVILPEDRRMKLHVKDKLSKTIFQDLNQLNDDFKIEEPKLIREDVSSLMLYEIRKKLNQLSEKFDENQKKNDERYNQLTEHFQHQQ</sequence>
<evidence type="ECO:0000313" key="6">
    <source>
        <dbReference type="EMBL" id="CAF1038913.1"/>
    </source>
</evidence>
<evidence type="ECO:0000256" key="4">
    <source>
        <dbReference type="PIRSR" id="PIRSR617939-2"/>
    </source>
</evidence>
<name>A0A814JG86_9BILA</name>
<evidence type="ECO:0000256" key="1">
    <source>
        <dbReference type="ARBA" id="ARBA00012346"/>
    </source>
</evidence>
<dbReference type="InterPro" id="IPR017939">
    <property type="entry name" value="G-Glutamylcylcotransferase"/>
</dbReference>
<dbReference type="SUPFAM" id="SSF63748">
    <property type="entry name" value="Tudor/PWWP/MBT"/>
    <property type="match status" value="1"/>
</dbReference>
<dbReference type="GO" id="GO:0003839">
    <property type="term" value="F:gamma-glutamylcyclotransferase activity"/>
    <property type="evidence" value="ECO:0007669"/>
    <property type="project" value="UniProtKB-EC"/>
</dbReference>
<dbReference type="EC" id="4.3.2.9" evidence="1"/>
<dbReference type="AlphaFoldDB" id="A0A814JG86"/>
<dbReference type="PANTHER" id="PTHR12935">
    <property type="entry name" value="GAMMA-GLUTAMYLCYCLOTRANSFERASE"/>
    <property type="match status" value="1"/>
</dbReference>
<dbReference type="PANTHER" id="PTHR12935:SF0">
    <property type="entry name" value="GAMMA-GLUTAMYLCYCLOTRANSFERASE"/>
    <property type="match status" value="1"/>
</dbReference>
<gene>
    <name evidence="6" type="ORF">RFH988_LOCUS16112</name>
</gene>
<evidence type="ECO:0000256" key="2">
    <source>
        <dbReference type="ARBA" id="ARBA00023239"/>
    </source>
</evidence>
<feature type="active site" description="Proton acceptor" evidence="3">
    <location>
        <position position="71"/>
    </location>
</feature>